<comment type="caution">
    <text evidence="1">The sequence shown here is derived from an EMBL/GenBank/DDBJ whole genome shotgun (WGS) entry which is preliminary data.</text>
</comment>
<accession>A0A813GTK1</accession>
<gene>
    <name evidence="1" type="ORF">PGLA1383_LOCUS45251</name>
</gene>
<reference evidence="1" key="1">
    <citation type="submission" date="2021-02" db="EMBL/GenBank/DDBJ databases">
        <authorList>
            <person name="Dougan E. K."/>
            <person name="Rhodes N."/>
            <person name="Thang M."/>
            <person name="Chan C."/>
        </authorList>
    </citation>
    <scope>NUCLEOTIDE SEQUENCE</scope>
</reference>
<sequence length="208" mass="22632">MGLTVIVDAPPNSVPPDLLASRRQKVITVDSMPDALIISEFPDLLESMEAIQLRHVVLAVVGGVPATAVSLIADVQSASNPEQMEVVVYKFVKEELFIAIKDCTDAVMHQPKMQEIFGQFRGSSEVDYDILGTCGVEPQSPDNILRVVNQEGKAVLVPATPAMKIVLHHGLAKVPALEDARLSHSDRCDPCSAWAGLLMMLVVWFLLH</sequence>
<organism evidence="1 2">
    <name type="scientific">Polarella glacialis</name>
    <name type="common">Dinoflagellate</name>
    <dbReference type="NCBI Taxonomy" id="89957"/>
    <lineage>
        <taxon>Eukaryota</taxon>
        <taxon>Sar</taxon>
        <taxon>Alveolata</taxon>
        <taxon>Dinophyceae</taxon>
        <taxon>Suessiales</taxon>
        <taxon>Suessiaceae</taxon>
        <taxon>Polarella</taxon>
    </lineage>
</organism>
<dbReference type="Proteomes" id="UP000654075">
    <property type="component" value="Unassembled WGS sequence"/>
</dbReference>
<keyword evidence="2" id="KW-1185">Reference proteome</keyword>
<evidence type="ECO:0000313" key="2">
    <source>
        <dbReference type="Proteomes" id="UP000654075"/>
    </source>
</evidence>
<name>A0A813GTK1_POLGL</name>
<proteinExistence type="predicted"/>
<evidence type="ECO:0000313" key="1">
    <source>
        <dbReference type="EMBL" id="CAE8628643.1"/>
    </source>
</evidence>
<dbReference type="EMBL" id="CAJNNV010029446">
    <property type="protein sequence ID" value="CAE8628643.1"/>
    <property type="molecule type" value="Genomic_DNA"/>
</dbReference>
<protein>
    <submittedName>
        <fullName evidence="1">Uncharacterized protein</fullName>
    </submittedName>
</protein>
<dbReference type="AlphaFoldDB" id="A0A813GTK1"/>